<evidence type="ECO:0000313" key="2">
    <source>
        <dbReference type="Proteomes" id="UP000012099"/>
    </source>
</evidence>
<reference evidence="1 2" key="1">
    <citation type="submission" date="2013-01" db="EMBL/GenBank/DDBJ databases">
        <authorList>
            <person name="Harkins D.M."/>
            <person name="Durkin A.S."/>
            <person name="Brinkac L.M."/>
            <person name="Haft D.H."/>
            <person name="Selengut J.D."/>
            <person name="Sanka R."/>
            <person name="DePew J."/>
            <person name="Purushe J."/>
            <person name="Whelen A.C."/>
            <person name="Vinetz J.M."/>
            <person name="Sutton G.G."/>
            <person name="Nierman W.C."/>
            <person name="Fouts D.E."/>
        </authorList>
    </citation>
    <scope>NUCLEOTIDE SEQUENCE [LARGE SCALE GENOMIC DNA]</scope>
    <source>
        <strain evidence="1 2">2007001578</strain>
    </source>
</reference>
<comment type="caution">
    <text evidence="1">The sequence shown here is derived from an EMBL/GenBank/DDBJ whole genome shotgun (WGS) entry which is preliminary data.</text>
</comment>
<sequence>MNRIQFHGANKIKNMDGILKVLQNFSNLILLKFKKDRRNYLLFSWILKFIKTWEFPHLKYLDPM</sequence>
<keyword evidence="2" id="KW-1185">Reference proteome</keyword>
<evidence type="ECO:0008006" key="3">
    <source>
        <dbReference type="Google" id="ProtNLM"/>
    </source>
</evidence>
<name>A0ABP2T8I1_9LEPT</name>
<evidence type="ECO:0000313" key="1">
    <source>
        <dbReference type="EMBL" id="EMN00620.1"/>
    </source>
</evidence>
<dbReference type="Proteomes" id="UP000012099">
    <property type="component" value="Unassembled WGS sequence"/>
</dbReference>
<accession>A0ABP2T8I1</accession>
<proteinExistence type="predicted"/>
<organism evidence="1 2">
    <name type="scientific">Leptospira noguchii str. 2007001578</name>
    <dbReference type="NCBI Taxonomy" id="1049974"/>
    <lineage>
        <taxon>Bacteria</taxon>
        <taxon>Pseudomonadati</taxon>
        <taxon>Spirochaetota</taxon>
        <taxon>Spirochaetia</taxon>
        <taxon>Leptospirales</taxon>
        <taxon>Leptospiraceae</taxon>
        <taxon>Leptospira</taxon>
    </lineage>
</organism>
<dbReference type="EMBL" id="AHMH02000081">
    <property type="protein sequence ID" value="EMN00620.1"/>
    <property type="molecule type" value="Genomic_DNA"/>
</dbReference>
<protein>
    <recommendedName>
        <fullName evidence="3">Transposase DDE domain protein</fullName>
    </recommendedName>
</protein>
<gene>
    <name evidence="1" type="ORF">LEP1GSC035_0080</name>
</gene>